<dbReference type="PROSITE" id="PS51480">
    <property type="entry name" value="DHAL"/>
    <property type="match status" value="1"/>
</dbReference>
<dbReference type="EMBL" id="DVGB01000075">
    <property type="protein sequence ID" value="HIR01826.1"/>
    <property type="molecule type" value="Genomic_DNA"/>
</dbReference>
<proteinExistence type="predicted"/>
<dbReference type="AlphaFoldDB" id="A0A9D1A2R4"/>
<evidence type="ECO:0000259" key="1">
    <source>
        <dbReference type="PROSITE" id="PS51480"/>
    </source>
</evidence>
<evidence type="ECO:0000313" key="3">
    <source>
        <dbReference type="Proteomes" id="UP000824261"/>
    </source>
</evidence>
<dbReference type="NCBIfam" id="TIGR03599">
    <property type="entry name" value="YloV"/>
    <property type="match status" value="1"/>
</dbReference>
<sequence>MSEYYGKNEIMNAIAAASKTLSARKEEVNRLNVFPVPDGDTGTNMSLTLEMVVENIARLPIGSRSADVRKAITNGALMGARGNSGVITSQILRGLCEGFEGAESLNAASLSAAFSHAVDVAFKAVRKPVEGTILTVLRDTAQAVKKAAKKKGVTTDAVLDAMVAEAYASVQRTPELLPVLKENNVVDAGGFGLAILFDAFASALMGRDGQMGDEMAFARTDAPKVEIEQVNDWEGSQYRYCTEFLVHSDELDAQEGLDFLGTMGDCELLVGQNPHFKVHVHTNTPDKVLAYMLERGQISEVHIHNMQLQSAERTAKLAAEEGAATASEPPRPLGFVAVAAGEGNAKILESLGVDVVVSGGQTMNPSTKDLLEAVGRVNAEAVVILPNNKNIIMAAQSAAQLADVPCAVVPTRSVPEAFAALFGVDDTASLEENVEAMAEAFEDVKTGEVTTAIKDAKDAHGGAIRAGDVIGIADDSIESVGSTVEEVVFALLEVMEAEDADTLTFLAGADMSDDEMDDLVAKIESRYEDLEVDAHRGDQPLYPVVMSVE</sequence>
<evidence type="ECO:0000313" key="2">
    <source>
        <dbReference type="EMBL" id="HIR01826.1"/>
    </source>
</evidence>
<dbReference type="SUPFAM" id="SSF101473">
    <property type="entry name" value="DhaL-like"/>
    <property type="match status" value="1"/>
</dbReference>
<feature type="domain" description="DhaL" evidence="1">
    <location>
        <begin position="8"/>
        <end position="202"/>
    </location>
</feature>
<dbReference type="PANTHER" id="PTHR33434:SF4">
    <property type="entry name" value="PHOSPHATASE PROTEIN"/>
    <property type="match status" value="1"/>
</dbReference>
<dbReference type="Pfam" id="PF13684">
    <property type="entry name" value="FakA-like_C"/>
    <property type="match status" value="1"/>
</dbReference>
<dbReference type="Pfam" id="PF21645">
    <property type="entry name" value="FakA-like_M"/>
    <property type="match status" value="1"/>
</dbReference>
<dbReference type="SMART" id="SM01121">
    <property type="entry name" value="Dak1_2"/>
    <property type="match status" value="1"/>
</dbReference>
<reference evidence="2" key="1">
    <citation type="submission" date="2020-10" db="EMBL/GenBank/DDBJ databases">
        <authorList>
            <person name="Gilroy R."/>
        </authorList>
    </citation>
    <scope>NUCLEOTIDE SEQUENCE</scope>
    <source>
        <strain evidence="2">ChiGjej1B1-2707</strain>
    </source>
</reference>
<dbReference type="InterPro" id="IPR033470">
    <property type="entry name" value="FakA-like_C"/>
</dbReference>
<accession>A0A9D1A2R4</accession>
<reference evidence="2" key="2">
    <citation type="journal article" date="2021" name="PeerJ">
        <title>Extensive microbial diversity within the chicken gut microbiome revealed by metagenomics and culture.</title>
        <authorList>
            <person name="Gilroy R."/>
            <person name="Ravi A."/>
            <person name="Getino M."/>
            <person name="Pursley I."/>
            <person name="Horton D.L."/>
            <person name="Alikhan N.F."/>
            <person name="Baker D."/>
            <person name="Gharbi K."/>
            <person name="Hall N."/>
            <person name="Watson M."/>
            <person name="Adriaenssens E.M."/>
            <person name="Foster-Nyarko E."/>
            <person name="Jarju S."/>
            <person name="Secka A."/>
            <person name="Antonio M."/>
            <person name="Oren A."/>
            <person name="Chaudhuri R.R."/>
            <person name="La Ragione R."/>
            <person name="Hildebrand F."/>
            <person name="Pallen M.J."/>
        </authorList>
    </citation>
    <scope>NUCLEOTIDE SEQUENCE</scope>
    <source>
        <strain evidence="2">ChiGjej1B1-2707</strain>
    </source>
</reference>
<dbReference type="GO" id="GO:0006071">
    <property type="term" value="P:glycerol metabolic process"/>
    <property type="evidence" value="ECO:0007669"/>
    <property type="project" value="InterPro"/>
</dbReference>
<comment type="caution">
    <text evidence="2">The sequence shown here is derived from an EMBL/GenBank/DDBJ whole genome shotgun (WGS) entry which is preliminary data.</text>
</comment>
<gene>
    <name evidence="2" type="ORF">IAA69_06150</name>
</gene>
<dbReference type="GO" id="GO:0004371">
    <property type="term" value="F:glycerone kinase activity"/>
    <property type="evidence" value="ECO:0007669"/>
    <property type="project" value="InterPro"/>
</dbReference>
<dbReference type="InterPro" id="IPR048394">
    <property type="entry name" value="FakA-like_M"/>
</dbReference>
<protein>
    <submittedName>
        <fullName evidence="2">DAK2 domain-containing protein</fullName>
    </submittedName>
</protein>
<organism evidence="2 3">
    <name type="scientific">Candidatus Aveggerthella stercoripullorum</name>
    <dbReference type="NCBI Taxonomy" id="2840688"/>
    <lineage>
        <taxon>Bacteria</taxon>
        <taxon>Bacillati</taxon>
        <taxon>Actinomycetota</taxon>
        <taxon>Coriobacteriia</taxon>
        <taxon>Eggerthellales</taxon>
        <taxon>Eggerthellaceae</taxon>
        <taxon>Eggerthellaceae incertae sedis</taxon>
        <taxon>Candidatus Aveggerthella</taxon>
    </lineage>
</organism>
<dbReference type="InterPro" id="IPR036117">
    <property type="entry name" value="DhaL_dom_sf"/>
</dbReference>
<dbReference type="SMART" id="SM01120">
    <property type="entry name" value="Dak2"/>
    <property type="match status" value="1"/>
</dbReference>
<name>A0A9D1A2R4_9ACTN</name>
<dbReference type="Proteomes" id="UP000824261">
    <property type="component" value="Unassembled WGS sequence"/>
</dbReference>
<dbReference type="InterPro" id="IPR019986">
    <property type="entry name" value="YloV-like"/>
</dbReference>
<dbReference type="InterPro" id="IPR004007">
    <property type="entry name" value="DhaL_dom"/>
</dbReference>
<dbReference type="Pfam" id="PF02734">
    <property type="entry name" value="Dak2"/>
    <property type="match status" value="1"/>
</dbReference>
<dbReference type="InterPro" id="IPR050270">
    <property type="entry name" value="DegV_domain_contain"/>
</dbReference>
<dbReference type="Gene3D" id="1.25.40.340">
    <property type="match status" value="1"/>
</dbReference>
<dbReference type="PANTHER" id="PTHR33434">
    <property type="entry name" value="DEGV DOMAIN-CONTAINING PROTEIN DR_1986-RELATED"/>
    <property type="match status" value="1"/>
</dbReference>